<evidence type="ECO:0000313" key="2">
    <source>
        <dbReference type="Proteomes" id="UP000230729"/>
    </source>
</evidence>
<dbReference type="Proteomes" id="UP000230729">
    <property type="component" value="Unassembled WGS sequence"/>
</dbReference>
<proteinExistence type="predicted"/>
<comment type="caution">
    <text evidence="1">The sequence shown here is derived from an EMBL/GenBank/DDBJ whole genome shotgun (WGS) entry which is preliminary data.</text>
</comment>
<protein>
    <submittedName>
        <fullName evidence="1">Uncharacterized protein</fullName>
    </submittedName>
</protein>
<evidence type="ECO:0000313" key="1">
    <source>
        <dbReference type="EMBL" id="PIP34227.1"/>
    </source>
</evidence>
<sequence length="62" mass="6973">MPYEDEEFEYIGQPNSQEPEIDADDHAGRYYSGSNSPLNKIFFPGSAGIIKFSVSLPVLFEK</sequence>
<organism evidence="1 2">
    <name type="scientific">Candidatus Falkowbacteria bacterium CG23_combo_of_CG06-09_8_20_14_all_49_15</name>
    <dbReference type="NCBI Taxonomy" id="1974572"/>
    <lineage>
        <taxon>Bacteria</taxon>
        <taxon>Candidatus Falkowiibacteriota</taxon>
    </lineage>
</organism>
<reference evidence="1 2" key="1">
    <citation type="submission" date="2017-09" db="EMBL/GenBank/DDBJ databases">
        <title>Depth-based differentiation of microbial function through sediment-hosted aquifers and enrichment of novel symbionts in the deep terrestrial subsurface.</title>
        <authorList>
            <person name="Probst A.J."/>
            <person name="Ladd B."/>
            <person name="Jarett J.K."/>
            <person name="Geller-Mcgrath D.E."/>
            <person name="Sieber C.M."/>
            <person name="Emerson J.B."/>
            <person name="Anantharaman K."/>
            <person name="Thomas B.C."/>
            <person name="Malmstrom R."/>
            <person name="Stieglmeier M."/>
            <person name="Klingl A."/>
            <person name="Woyke T."/>
            <person name="Ryan C.M."/>
            <person name="Banfield J.F."/>
        </authorList>
    </citation>
    <scope>NUCLEOTIDE SEQUENCE [LARGE SCALE GENOMIC DNA]</scope>
    <source>
        <strain evidence="1">CG23_combo_of_CG06-09_8_20_14_all_49_15</strain>
    </source>
</reference>
<gene>
    <name evidence="1" type="ORF">COX22_00220</name>
</gene>
<name>A0A2G9ZM36_9BACT</name>
<accession>A0A2G9ZM36</accession>
<dbReference type="AlphaFoldDB" id="A0A2G9ZM36"/>
<dbReference type="EMBL" id="PCSD01000002">
    <property type="protein sequence ID" value="PIP34227.1"/>
    <property type="molecule type" value="Genomic_DNA"/>
</dbReference>